<feature type="transmembrane region" description="Helical" evidence="12">
    <location>
        <begin position="412"/>
        <end position="431"/>
    </location>
</feature>
<evidence type="ECO:0000256" key="1">
    <source>
        <dbReference type="ARBA" id="ARBA00003001"/>
    </source>
</evidence>
<keyword evidence="6" id="KW-0808">Transferase</keyword>
<dbReference type="Gene3D" id="2.60.120.940">
    <property type="entry name" value="EmbC, C-terminal domain, subdomain 2"/>
    <property type="match status" value="1"/>
</dbReference>
<evidence type="ECO:0000256" key="10">
    <source>
        <dbReference type="ARBA" id="ARBA00023316"/>
    </source>
</evidence>
<gene>
    <name evidence="16" type="ORF">ACFQRI_02340</name>
</gene>
<evidence type="ECO:0000256" key="3">
    <source>
        <dbReference type="ARBA" id="ARBA00008195"/>
    </source>
</evidence>
<feature type="transmembrane region" description="Helical" evidence="12">
    <location>
        <begin position="350"/>
        <end position="366"/>
    </location>
</feature>
<dbReference type="Gene3D" id="3.40.190.160">
    <property type="match status" value="1"/>
</dbReference>
<dbReference type="Proteomes" id="UP001596504">
    <property type="component" value="Unassembled WGS sequence"/>
</dbReference>
<dbReference type="InterPro" id="IPR040920">
    <property type="entry name" value="Arabino_trans_N"/>
</dbReference>
<dbReference type="EMBL" id="JBHTCJ010000001">
    <property type="protein sequence ID" value="MFC7340235.1"/>
    <property type="molecule type" value="Genomic_DNA"/>
</dbReference>
<comment type="function">
    <text evidence="1">Arabinosyl transferase responsible for the polymerization of arabinose into the arabinan of arabinogalactan.</text>
</comment>
<keyword evidence="8 12" id="KW-1133">Transmembrane helix</keyword>
<dbReference type="InterPro" id="IPR007680">
    <property type="entry name" value="Arabino_trans_central"/>
</dbReference>
<feature type="transmembrane region" description="Helical" evidence="12">
    <location>
        <begin position="564"/>
        <end position="587"/>
    </location>
</feature>
<feature type="transmembrane region" description="Helical" evidence="12">
    <location>
        <begin position="594"/>
        <end position="616"/>
    </location>
</feature>
<evidence type="ECO:0000256" key="9">
    <source>
        <dbReference type="ARBA" id="ARBA00023136"/>
    </source>
</evidence>
<evidence type="ECO:0000256" key="2">
    <source>
        <dbReference type="ARBA" id="ARBA00004651"/>
    </source>
</evidence>
<dbReference type="Pfam" id="PF14896">
    <property type="entry name" value="Arabino_trans_C"/>
    <property type="match status" value="2"/>
</dbReference>
<evidence type="ECO:0000256" key="11">
    <source>
        <dbReference type="SAM" id="MobiDB-lite"/>
    </source>
</evidence>
<keyword evidence="5" id="KW-0328">Glycosyltransferase</keyword>
<feature type="transmembrane region" description="Helical" evidence="12">
    <location>
        <begin position="443"/>
        <end position="463"/>
    </location>
</feature>
<dbReference type="InterPro" id="IPR032731">
    <property type="entry name" value="Arabino_trans_C"/>
</dbReference>
<evidence type="ECO:0000256" key="6">
    <source>
        <dbReference type="ARBA" id="ARBA00022679"/>
    </source>
</evidence>
<accession>A0ABW2LF91</accession>
<feature type="region of interest" description="Disordered" evidence="11">
    <location>
        <begin position="1023"/>
        <end position="1051"/>
    </location>
</feature>
<feature type="transmembrane region" description="Helical" evidence="12">
    <location>
        <begin position="20"/>
        <end position="43"/>
    </location>
</feature>
<dbReference type="InterPro" id="IPR027451">
    <property type="entry name" value="EmbABC_dom1"/>
</dbReference>
<dbReference type="Pfam" id="PF04602">
    <property type="entry name" value="Arabinose_trans"/>
    <property type="match status" value="1"/>
</dbReference>
<feature type="transmembrane region" description="Helical" evidence="12">
    <location>
        <begin position="317"/>
        <end position="338"/>
    </location>
</feature>
<feature type="domain" description="Arabinofuranosyltransferase central" evidence="13">
    <location>
        <begin position="202"/>
        <end position="657"/>
    </location>
</feature>
<dbReference type="Pfam" id="PF17689">
    <property type="entry name" value="Arabino_trans_N"/>
    <property type="match status" value="1"/>
</dbReference>
<keyword evidence="4" id="KW-1003">Cell membrane</keyword>
<dbReference type="InterPro" id="IPR042486">
    <property type="entry name" value="Arabino_trans_C_2"/>
</dbReference>
<evidence type="ECO:0000259" key="15">
    <source>
        <dbReference type="Pfam" id="PF17689"/>
    </source>
</evidence>
<keyword evidence="9 12" id="KW-0472">Membrane</keyword>
<reference evidence="17" key="1">
    <citation type="journal article" date="2019" name="Int. J. Syst. Evol. Microbiol.">
        <title>The Global Catalogue of Microorganisms (GCM) 10K type strain sequencing project: providing services to taxonomists for standard genome sequencing and annotation.</title>
        <authorList>
            <consortium name="The Broad Institute Genomics Platform"/>
            <consortium name="The Broad Institute Genome Sequencing Center for Infectious Disease"/>
            <person name="Wu L."/>
            <person name="Ma J."/>
        </authorList>
    </citation>
    <scope>NUCLEOTIDE SEQUENCE [LARGE SCALE GENOMIC DNA]</scope>
    <source>
        <strain evidence="17">WLHS5</strain>
    </source>
</reference>
<keyword evidence="10" id="KW-0961">Cell wall biogenesis/degradation</keyword>
<dbReference type="RefSeq" id="WP_380663789.1">
    <property type="nucleotide sequence ID" value="NZ_JBHTCJ010000001.1"/>
</dbReference>
<feature type="transmembrane region" description="Helical" evidence="12">
    <location>
        <begin position="539"/>
        <end position="558"/>
    </location>
</feature>
<evidence type="ECO:0000256" key="12">
    <source>
        <dbReference type="SAM" id="Phobius"/>
    </source>
</evidence>
<keyword evidence="7 12" id="KW-0812">Transmembrane</keyword>
<feature type="domain" description="Arabinosyltransferase C-terminal" evidence="14">
    <location>
        <begin position="787"/>
        <end position="1020"/>
    </location>
</feature>
<evidence type="ECO:0000259" key="13">
    <source>
        <dbReference type="Pfam" id="PF04602"/>
    </source>
</evidence>
<keyword evidence="17" id="KW-1185">Reference proteome</keyword>
<evidence type="ECO:0000256" key="7">
    <source>
        <dbReference type="ARBA" id="ARBA00022692"/>
    </source>
</evidence>
<sequence>MGERVGRPSMWWARGDRSRWAARAVAAVLGLVSAVLAVAVPFLPVNYDVTTLRWPTAEGTRSVSAPLVTQVPMWLTAHVPCETARELDARTERPGVVLATNAPDADYGKATGLSLRVDDGLLQVWSRGQQIGGGPIPPGSCSVDLRADPGGTRAELGGARLAAVGGDQRPQVTGIYSQLDARTDDVRGLDVQVRPDNRFDSTASALKVAAMVLSVLCFLGAVFALRAVEGRRPVRAAPRRWWRLDGRDVAVLGGLGVWWLIGAMTADDGYILTMLRAADDAGFVTNYFRWFGNPESPFGWFYELYALWVQVSTATPWVRLPALFLGVLSWMLISRGLLPRLGHQVKHSRSAGWAAAAAFLAFWLPYNNGLRPEPVVVALFLLAVCLVERAVATQRLTPAAWGLVVATLGLGANPHGMIAVLPFLVAIKPLVRLVRERVRESGALPVLAPALASGVLILVAVFFDQTLSTVQDAVALKTQFGPDSAWYEELTRYEKLFDKYPDGSLTRRFPVLLLMLCILGSGVVLVRRHRIRGAAHGPSRRMLMIAVLCFVALAATPTKHTHHFGVLAGIGAVLAALTAVATSAAVLRSRRNRAAFFAGLMVVCAFSVTGTNSWWYVSEWGVPWFDRAPSIDGRQASTAFLLIAFAAVVVAAVEHVRRDEPPVLTSEARRKVLRLGAAPLTLTCALCVIGEVGLFAKGIENERGSYRLGADNVEQLRGRSCGLSDYVRVEADPRRGILAPAGQQPQVSTDASVPHDYLRSRSHGFRPLGVPQDENFAPRYGYGQPGAPIWGSYDQGPSSTGEVRSQWYEVPQPEDQPAVLQFAGSSSGQNSLSVELGVQDAAGFRITERRDLVLNGGWQDVRIPVGEANRLRVVAADHRTDEDGWLAFSAPRIPVVDSMTQVVGHNRAFVEWPAALVHPCLPPMRLHNGIADLPKFRVAGGGIMRDMGQSWSDPSGGGPFGWLSVAASYRELPTYLEGEPHRDWGALYVVDPYNAGALPARAAMHVRSETRWGAWETGPLYDADPLPGPPLSSRGRSDLEPVVPADPGADT</sequence>
<protein>
    <submittedName>
        <fullName evidence="16">Arabinosyltransferase domain-containing protein</fullName>
    </submittedName>
</protein>
<evidence type="ECO:0000313" key="17">
    <source>
        <dbReference type="Proteomes" id="UP001596504"/>
    </source>
</evidence>
<feature type="transmembrane region" description="Helical" evidence="12">
    <location>
        <begin position="636"/>
        <end position="656"/>
    </location>
</feature>
<evidence type="ECO:0000259" key="14">
    <source>
        <dbReference type="Pfam" id="PF14896"/>
    </source>
</evidence>
<evidence type="ECO:0000256" key="5">
    <source>
        <dbReference type="ARBA" id="ARBA00022676"/>
    </source>
</evidence>
<feature type="transmembrane region" description="Helical" evidence="12">
    <location>
        <begin position="509"/>
        <end position="527"/>
    </location>
</feature>
<evidence type="ECO:0000256" key="8">
    <source>
        <dbReference type="ARBA" id="ARBA00022989"/>
    </source>
</evidence>
<feature type="domain" description="Arabinosyltransferas concanavalin like" evidence="15">
    <location>
        <begin position="47"/>
        <end position="198"/>
    </location>
</feature>
<evidence type="ECO:0000256" key="4">
    <source>
        <dbReference type="ARBA" id="ARBA00022475"/>
    </source>
</evidence>
<feature type="transmembrane region" description="Helical" evidence="12">
    <location>
        <begin position="208"/>
        <end position="228"/>
    </location>
</feature>
<feature type="domain" description="Arabinosyltransferase C-terminal" evidence="14">
    <location>
        <begin position="694"/>
        <end position="773"/>
    </location>
</feature>
<comment type="similarity">
    <text evidence="3">Belongs to the emb family.</text>
</comment>
<dbReference type="Gene3D" id="2.60.120.610">
    <property type="entry name" value="arabinofuranosyltransferase like domain"/>
    <property type="match status" value="1"/>
</dbReference>
<feature type="transmembrane region" description="Helical" evidence="12">
    <location>
        <begin position="677"/>
        <end position="696"/>
    </location>
</feature>
<name>A0ABW2LF91_9PSEU</name>
<organism evidence="16 17">
    <name type="scientific">Saccharopolyspora griseoalba</name>
    <dbReference type="NCBI Taxonomy" id="1431848"/>
    <lineage>
        <taxon>Bacteria</taxon>
        <taxon>Bacillati</taxon>
        <taxon>Actinomycetota</taxon>
        <taxon>Actinomycetes</taxon>
        <taxon>Pseudonocardiales</taxon>
        <taxon>Pseudonocardiaceae</taxon>
        <taxon>Saccharopolyspora</taxon>
    </lineage>
</organism>
<comment type="caution">
    <text evidence="16">The sequence shown here is derived from an EMBL/GenBank/DDBJ whole genome shotgun (WGS) entry which is preliminary data.</text>
</comment>
<evidence type="ECO:0000313" key="16">
    <source>
        <dbReference type="EMBL" id="MFC7340235.1"/>
    </source>
</evidence>
<feature type="transmembrane region" description="Helical" evidence="12">
    <location>
        <begin position="249"/>
        <end position="266"/>
    </location>
</feature>
<proteinExistence type="inferred from homology"/>
<comment type="subcellular location">
    <subcellularLocation>
        <location evidence="2">Cell membrane</location>
        <topology evidence="2">Multi-pass membrane protein</topology>
    </subcellularLocation>
</comment>